<evidence type="ECO:0000313" key="3">
    <source>
        <dbReference type="EMBL" id="POP48609.1"/>
    </source>
</evidence>
<dbReference type="PANTHER" id="PTHR22916">
    <property type="entry name" value="GLYCOSYLTRANSFERASE"/>
    <property type="match status" value="1"/>
</dbReference>
<reference evidence="4 5" key="1">
    <citation type="submission" date="2018-01" db="EMBL/GenBank/DDBJ databases">
        <title>Superficieibacter electus gen. nov., sp. nov., an extended-spectrum beta-lactamase possessing member of the Enterobacteriaceae family, isolated from intensive care unit surfaces.</title>
        <authorList>
            <person name="Potter R.F."/>
            <person name="D'Souza A.W."/>
        </authorList>
    </citation>
    <scope>NUCLEOTIDE SEQUENCE [LARGE SCALE GENOMIC DNA]</scope>
    <source>
        <strain evidence="3 5">BP-1</strain>
        <strain evidence="2 4">BP-2</strain>
    </source>
</reference>
<protein>
    <recommendedName>
        <fullName evidence="1">Glycosyltransferase 2-like domain-containing protein</fullName>
    </recommendedName>
</protein>
<feature type="domain" description="Glycosyltransferase 2-like" evidence="1">
    <location>
        <begin position="37"/>
        <end position="194"/>
    </location>
</feature>
<dbReference type="EMBL" id="PQGE01000007">
    <property type="protein sequence ID" value="POP45326.1"/>
    <property type="molecule type" value="Genomic_DNA"/>
</dbReference>
<organism evidence="3 5">
    <name type="scientific">Superficieibacter electus</name>
    <dbReference type="NCBI Taxonomy" id="2022662"/>
    <lineage>
        <taxon>Bacteria</taxon>
        <taxon>Pseudomonadati</taxon>
        <taxon>Pseudomonadota</taxon>
        <taxon>Gammaproteobacteria</taxon>
        <taxon>Enterobacterales</taxon>
        <taxon>Enterobacteriaceae</taxon>
        <taxon>Superficieibacter</taxon>
    </lineage>
</organism>
<dbReference type="InterPro" id="IPR029044">
    <property type="entry name" value="Nucleotide-diphossugar_trans"/>
</dbReference>
<dbReference type="SUPFAM" id="SSF53448">
    <property type="entry name" value="Nucleotide-diphospho-sugar transferases"/>
    <property type="match status" value="1"/>
</dbReference>
<name>A0A2P5GPZ1_9ENTR</name>
<accession>A0A2P5GPZ1</accession>
<sequence length="355" mass="42400">MSCSIHEKCPSLQHHVSHFAYYYNRIKLMMNEKPVLSIIMATHNNGTLASDAIMSVVNNMPHNCELLVINDGSTDESDRLIRELVQQYSHIRYYYQPKSGVSVARNRGIDLSQGDYLAFIDGDDLYSENFFNVIMPILEEQQYDIISYDSTREFDAFTAAQKSGLQYKVNTHYAEIIQKTFKVSHWQVWSRIFRRNIIGNDRFPENISYFEDVSFTPFQYLKSHKLCKINQILYYYRKNRLSVTETHQENDIMDMSHALDKFIDRVQGHPETADLTTMAMMNCYIELRKKIRKMRGYYDYSPEELQLIEKLKAACLYKNIDKKHKKFYLRIKLYQFDLFYSRLKYRLLPHWMRRN</sequence>
<dbReference type="AlphaFoldDB" id="A0A2P5GPZ1"/>
<dbReference type="GO" id="GO:0016758">
    <property type="term" value="F:hexosyltransferase activity"/>
    <property type="evidence" value="ECO:0007669"/>
    <property type="project" value="UniProtKB-ARBA"/>
</dbReference>
<proteinExistence type="predicted"/>
<dbReference type="Gene3D" id="3.90.550.10">
    <property type="entry name" value="Spore Coat Polysaccharide Biosynthesis Protein SpsA, Chain A"/>
    <property type="match status" value="1"/>
</dbReference>
<keyword evidence="4" id="KW-1185">Reference proteome</keyword>
<evidence type="ECO:0000313" key="2">
    <source>
        <dbReference type="EMBL" id="POP45326.1"/>
    </source>
</evidence>
<evidence type="ECO:0000259" key="1">
    <source>
        <dbReference type="Pfam" id="PF00535"/>
    </source>
</evidence>
<dbReference type="Proteomes" id="UP000237073">
    <property type="component" value="Unassembled WGS sequence"/>
</dbReference>
<dbReference type="OrthoDB" id="6813549at2"/>
<gene>
    <name evidence="3" type="ORF">CHU32_12985</name>
    <name evidence="2" type="ORF">CHU33_10060</name>
</gene>
<comment type="caution">
    <text evidence="3">The sequence shown here is derived from an EMBL/GenBank/DDBJ whole genome shotgun (WGS) entry which is preliminary data.</text>
</comment>
<dbReference type="Proteomes" id="UP000247005">
    <property type="component" value="Unassembled WGS sequence"/>
</dbReference>
<dbReference type="PANTHER" id="PTHR22916:SF3">
    <property type="entry name" value="UDP-GLCNAC:BETAGAL BETA-1,3-N-ACETYLGLUCOSAMINYLTRANSFERASE-LIKE PROTEIN 1"/>
    <property type="match status" value="1"/>
</dbReference>
<dbReference type="CDD" id="cd00761">
    <property type="entry name" value="Glyco_tranf_GTA_type"/>
    <property type="match status" value="1"/>
</dbReference>
<dbReference type="Pfam" id="PF00535">
    <property type="entry name" value="Glycos_transf_2"/>
    <property type="match status" value="1"/>
</dbReference>
<evidence type="ECO:0000313" key="5">
    <source>
        <dbReference type="Proteomes" id="UP000247005"/>
    </source>
</evidence>
<evidence type="ECO:0000313" key="4">
    <source>
        <dbReference type="Proteomes" id="UP000237073"/>
    </source>
</evidence>
<dbReference type="InterPro" id="IPR001173">
    <property type="entry name" value="Glyco_trans_2-like"/>
</dbReference>
<dbReference type="EMBL" id="PQGD01000009">
    <property type="protein sequence ID" value="POP48609.1"/>
    <property type="molecule type" value="Genomic_DNA"/>
</dbReference>